<feature type="region of interest" description="Disordered" evidence="1">
    <location>
        <begin position="51"/>
        <end position="71"/>
    </location>
</feature>
<dbReference type="OrthoDB" id="120721at2759"/>
<evidence type="ECO:0000313" key="2">
    <source>
        <dbReference type="EMBL" id="KAG7401604.1"/>
    </source>
</evidence>
<evidence type="ECO:0000313" key="3">
    <source>
        <dbReference type="Proteomes" id="UP000693981"/>
    </source>
</evidence>
<reference evidence="2" key="1">
    <citation type="submission" date="2021-02" db="EMBL/GenBank/DDBJ databases">
        <authorList>
            <person name="Palmer J.M."/>
        </authorList>
    </citation>
    <scope>NUCLEOTIDE SEQUENCE</scope>
    <source>
        <strain evidence="2">SCRP23</strain>
    </source>
</reference>
<organism evidence="2 3">
    <name type="scientific">Phytophthora boehmeriae</name>
    <dbReference type="NCBI Taxonomy" id="109152"/>
    <lineage>
        <taxon>Eukaryota</taxon>
        <taxon>Sar</taxon>
        <taxon>Stramenopiles</taxon>
        <taxon>Oomycota</taxon>
        <taxon>Peronosporomycetes</taxon>
        <taxon>Peronosporales</taxon>
        <taxon>Peronosporaceae</taxon>
        <taxon>Phytophthora</taxon>
    </lineage>
</organism>
<evidence type="ECO:0000256" key="1">
    <source>
        <dbReference type="SAM" id="MobiDB-lite"/>
    </source>
</evidence>
<name>A0A8T1X8C6_9STRA</name>
<dbReference type="AlphaFoldDB" id="A0A8T1X8C6"/>
<proteinExistence type="predicted"/>
<dbReference type="EMBL" id="JAGDFL010000010">
    <property type="protein sequence ID" value="KAG7401604.1"/>
    <property type="molecule type" value="Genomic_DNA"/>
</dbReference>
<sequence>MIDDCFLSGSANVQMLIDKFELMAQANAAAKAPRLTRSAAAPEAHAAKRNALTIKTLESDDEDDTKTVNSYEDESDVESALCYTKYYSAVPRSPSSFSTASTTSLDSLLSSLDMFLPELLQASSNNTRRAKPLVAPKLLPPATYRRSSLSSSTTIKAVVPTTTNPRRSAQYPKTAAPALPAIRRCRRCSLSATSTPPVIKSARRLSDLTRGSPPMVAESPRTHRSESTPVPRYLAYDQSPRFADKKARNLERRRQLEERNRNLTAVHLSNMAARWSQSPQRQGCLDQVRSRLFDFQDDPKWSSAAKEKYLRATTSNPTAVRSRPNSTADHARG</sequence>
<comment type="caution">
    <text evidence="2">The sequence shown here is derived from an EMBL/GenBank/DDBJ whole genome shotgun (WGS) entry which is preliminary data.</text>
</comment>
<protein>
    <submittedName>
        <fullName evidence="2">Uncharacterized protein</fullName>
    </submittedName>
</protein>
<keyword evidence="3" id="KW-1185">Reference proteome</keyword>
<accession>A0A8T1X8C6</accession>
<feature type="compositionally biased region" description="Polar residues" evidence="1">
    <location>
        <begin position="312"/>
        <end position="333"/>
    </location>
</feature>
<gene>
    <name evidence="2" type="ORF">PHYBOEH_000136</name>
</gene>
<feature type="region of interest" description="Disordered" evidence="1">
    <location>
        <begin position="208"/>
        <end position="228"/>
    </location>
</feature>
<feature type="region of interest" description="Disordered" evidence="1">
    <location>
        <begin position="304"/>
        <end position="333"/>
    </location>
</feature>
<dbReference type="Proteomes" id="UP000693981">
    <property type="component" value="Unassembled WGS sequence"/>
</dbReference>